<proteinExistence type="predicted"/>
<name>A0A0E9UVY0_ANGAN</name>
<reference evidence="1" key="1">
    <citation type="submission" date="2014-11" db="EMBL/GenBank/DDBJ databases">
        <authorList>
            <person name="Amaro Gonzalez C."/>
        </authorList>
    </citation>
    <scope>NUCLEOTIDE SEQUENCE</scope>
</reference>
<protein>
    <submittedName>
        <fullName evidence="1">Uncharacterized protein</fullName>
    </submittedName>
</protein>
<accession>A0A0E9UVY0</accession>
<reference evidence="1" key="2">
    <citation type="journal article" date="2015" name="Fish Shellfish Immunol.">
        <title>Early steps in the European eel (Anguilla anguilla)-Vibrio vulnificus interaction in the gills: Role of the RtxA13 toxin.</title>
        <authorList>
            <person name="Callol A."/>
            <person name="Pajuelo D."/>
            <person name="Ebbesson L."/>
            <person name="Teles M."/>
            <person name="MacKenzie S."/>
            <person name="Amaro C."/>
        </authorList>
    </citation>
    <scope>NUCLEOTIDE SEQUENCE</scope>
</reference>
<evidence type="ECO:0000313" key="1">
    <source>
        <dbReference type="EMBL" id="JAH69972.1"/>
    </source>
</evidence>
<organism evidence="1">
    <name type="scientific">Anguilla anguilla</name>
    <name type="common">European freshwater eel</name>
    <name type="synonym">Muraena anguilla</name>
    <dbReference type="NCBI Taxonomy" id="7936"/>
    <lineage>
        <taxon>Eukaryota</taxon>
        <taxon>Metazoa</taxon>
        <taxon>Chordata</taxon>
        <taxon>Craniata</taxon>
        <taxon>Vertebrata</taxon>
        <taxon>Euteleostomi</taxon>
        <taxon>Actinopterygii</taxon>
        <taxon>Neopterygii</taxon>
        <taxon>Teleostei</taxon>
        <taxon>Anguilliformes</taxon>
        <taxon>Anguillidae</taxon>
        <taxon>Anguilla</taxon>
    </lineage>
</organism>
<sequence length="14" mass="1640">MLVHNLCTSREHIS</sequence>
<dbReference type="EMBL" id="GBXM01038605">
    <property type="protein sequence ID" value="JAH69972.1"/>
    <property type="molecule type" value="Transcribed_RNA"/>
</dbReference>